<comment type="miscellaneous">
    <text evidence="3">A lyase-type mechanism (elimination/hydration) is suggested for the cleavage of the lactyl ether bond of MurNAc 6-phosphate, with the formation of an alpha,beta-unsaturated aldehyde intermediate with (E)-stereochemistry, followed by the syn addition of water to give product.</text>
</comment>
<evidence type="ECO:0000259" key="4">
    <source>
        <dbReference type="PROSITE" id="PS51464"/>
    </source>
</evidence>
<dbReference type="NCBIfam" id="NF009222">
    <property type="entry name" value="PRK12570.1"/>
    <property type="match status" value="1"/>
</dbReference>
<comment type="pathway">
    <text evidence="3">Amino-sugar metabolism; N-acetylmuramate degradation.</text>
</comment>
<dbReference type="PANTHER" id="PTHR10088:SF4">
    <property type="entry name" value="GLUCOKINASE REGULATORY PROTEIN"/>
    <property type="match status" value="1"/>
</dbReference>
<proteinExistence type="inferred from homology"/>
<evidence type="ECO:0000313" key="6">
    <source>
        <dbReference type="Proteomes" id="UP000615326"/>
    </source>
</evidence>
<dbReference type="Gene3D" id="1.10.8.1080">
    <property type="match status" value="1"/>
</dbReference>
<dbReference type="InterPro" id="IPR005486">
    <property type="entry name" value="Glucokinase_regulatory_CS"/>
</dbReference>
<comment type="catalytic activity">
    <reaction evidence="3">
        <text>N-acetyl-D-muramate 6-phosphate + H2O = N-acetyl-D-glucosamine 6-phosphate + (R)-lactate</text>
        <dbReference type="Rhea" id="RHEA:26410"/>
        <dbReference type="ChEBI" id="CHEBI:15377"/>
        <dbReference type="ChEBI" id="CHEBI:16004"/>
        <dbReference type="ChEBI" id="CHEBI:57513"/>
        <dbReference type="ChEBI" id="CHEBI:58722"/>
        <dbReference type="EC" id="4.2.1.126"/>
    </reaction>
</comment>
<dbReference type="NCBIfam" id="NF003915">
    <property type="entry name" value="PRK05441.1"/>
    <property type="match status" value="1"/>
</dbReference>
<evidence type="ECO:0000256" key="1">
    <source>
        <dbReference type="ARBA" id="ARBA00023239"/>
    </source>
</evidence>
<dbReference type="Proteomes" id="UP000615326">
    <property type="component" value="Unassembled WGS sequence"/>
</dbReference>
<feature type="active site" description="Proton donor" evidence="3">
    <location>
        <position position="92"/>
    </location>
</feature>
<evidence type="ECO:0000256" key="3">
    <source>
        <dbReference type="HAMAP-Rule" id="MF_00068"/>
    </source>
</evidence>
<dbReference type="Pfam" id="PF22645">
    <property type="entry name" value="GKRP_SIS_N"/>
    <property type="match status" value="1"/>
</dbReference>
<dbReference type="EMBL" id="WOSW01000002">
    <property type="protein sequence ID" value="NHO31413.1"/>
    <property type="molecule type" value="Genomic_DNA"/>
</dbReference>
<accession>A0ABX0K886</accession>
<dbReference type="HAMAP" id="MF_00068">
    <property type="entry name" value="MurQ"/>
    <property type="match status" value="1"/>
</dbReference>
<dbReference type="InterPro" id="IPR005488">
    <property type="entry name" value="Etherase_MurQ"/>
</dbReference>
<dbReference type="EC" id="4.2.1.126" evidence="3"/>
<keyword evidence="2 3" id="KW-0119">Carbohydrate metabolism</keyword>
<keyword evidence="6" id="KW-1185">Reference proteome</keyword>
<dbReference type="Gene3D" id="3.40.50.10490">
    <property type="entry name" value="Glucose-6-phosphate isomerase like protein, domain 1"/>
    <property type="match status" value="1"/>
</dbReference>
<comment type="pathway">
    <text evidence="3">Amino-sugar metabolism; 1,6-anhydro-N-acetylmuramate degradation.</text>
</comment>
<dbReference type="PROSITE" id="PS51464">
    <property type="entry name" value="SIS"/>
    <property type="match status" value="1"/>
</dbReference>
<protein>
    <recommendedName>
        <fullName evidence="3">N-acetylmuramic acid 6-phosphate etherase</fullName>
        <shortName evidence="3">MurNAc-6-P etherase</shortName>
        <ecNumber evidence="3">4.2.1.126</ecNumber>
    </recommendedName>
    <alternativeName>
        <fullName evidence="3">N-acetylmuramic acid 6-phosphate hydrolase</fullName>
    </alternativeName>
    <alternativeName>
        <fullName evidence="3">N-acetylmuramic acid 6-phosphate lyase</fullName>
    </alternativeName>
</protein>
<dbReference type="InterPro" id="IPR001347">
    <property type="entry name" value="SIS_dom"/>
</dbReference>
<sequence length="310" mass="32633">MTRDSMTDISQPLMTGTEFQDPRYADIDLWPTDSILDALAESQMSATAIVRAAVPQLDRVVTAARPRLLAGGRLFYVGAGTSGRIGLQDGVELTPTFGWPPERLVLLLAGGPAAIFQAAEGAEDREDTAREDILAHNPGPEDVVIGIAASGATPYTCAAVAAVRASGALTIGVSCNSEGRLLREAELAVRIVTGPEVISGSTRLKAGTAQKAALNLLSTTLMIRLGHVWRGQMVDMRVVNAKLEHRAERMVRTLTGCSADEAREALAATKGNVKRAVLVREGLTVDEADRLLEVHGGDLRAVFTASGGAG</sequence>
<comment type="function">
    <text evidence="3">Specifically catalyzes the cleavage of the D-lactyl ether substituent of MurNAc 6-phosphate, producing GlcNAc 6-phosphate and D-lactate. Together with AnmK, is also required for the utilization of anhydro-N-acetylmuramic acid (anhMurNAc) either imported from the medium or derived from its own cell wall murein, and thus plays a role in cell wall recycling.</text>
</comment>
<dbReference type="PROSITE" id="PS01272">
    <property type="entry name" value="GCKR"/>
    <property type="match status" value="1"/>
</dbReference>
<evidence type="ECO:0000256" key="2">
    <source>
        <dbReference type="ARBA" id="ARBA00023277"/>
    </source>
</evidence>
<dbReference type="SUPFAM" id="SSF53697">
    <property type="entry name" value="SIS domain"/>
    <property type="match status" value="1"/>
</dbReference>
<dbReference type="CDD" id="cd05007">
    <property type="entry name" value="SIS_Etherase"/>
    <property type="match status" value="1"/>
</dbReference>
<comment type="subunit">
    <text evidence="3">Homodimer.</text>
</comment>
<evidence type="ECO:0000313" key="5">
    <source>
        <dbReference type="EMBL" id="NHO31413.1"/>
    </source>
</evidence>
<dbReference type="InterPro" id="IPR040190">
    <property type="entry name" value="MURQ/GCKR"/>
</dbReference>
<gene>
    <name evidence="3" type="primary">murQ</name>
    <name evidence="5" type="ORF">GOB84_02360</name>
</gene>
<organism evidence="5 6">
    <name type="scientific">Acetobacter fallax</name>
    <dbReference type="NCBI Taxonomy" id="1737473"/>
    <lineage>
        <taxon>Bacteria</taxon>
        <taxon>Pseudomonadati</taxon>
        <taxon>Pseudomonadota</taxon>
        <taxon>Alphaproteobacteria</taxon>
        <taxon>Acetobacterales</taxon>
        <taxon>Acetobacteraceae</taxon>
        <taxon>Acetobacter</taxon>
    </lineage>
</organism>
<dbReference type="InterPro" id="IPR046348">
    <property type="entry name" value="SIS_dom_sf"/>
</dbReference>
<dbReference type="PANTHER" id="PTHR10088">
    <property type="entry name" value="GLUCOKINASE REGULATORY PROTEIN"/>
    <property type="match status" value="1"/>
</dbReference>
<keyword evidence="1 3" id="KW-0456">Lyase</keyword>
<comment type="caution">
    <text evidence="5">The sequence shown here is derived from an EMBL/GenBank/DDBJ whole genome shotgun (WGS) entry which is preliminary data.</text>
</comment>
<name>A0ABX0K886_9PROT</name>
<feature type="active site" evidence="3">
    <location>
        <position position="123"/>
    </location>
</feature>
<reference evidence="5 6" key="1">
    <citation type="journal article" date="2020" name="Int. J. Syst. Evol. Microbiol.">
        <title>Novel acetic acid bacteria from cider fermentations: Acetobacter conturbans sp. nov. and Acetobacter fallax sp. nov.</title>
        <authorList>
            <person name="Sombolestani A.S."/>
            <person name="Cleenwerck I."/>
            <person name="Cnockaert M."/>
            <person name="Borremans W."/>
            <person name="Wieme A.D."/>
            <person name="De Vuyst L."/>
            <person name="Vandamme P."/>
        </authorList>
    </citation>
    <scope>NUCLEOTIDE SEQUENCE [LARGE SCALE GENOMIC DNA]</scope>
    <source>
        <strain evidence="5 6">LMG 1637</strain>
    </source>
</reference>
<feature type="domain" description="SIS" evidence="4">
    <location>
        <begin position="64"/>
        <end position="227"/>
    </location>
</feature>
<dbReference type="GO" id="GO:0016829">
    <property type="term" value="F:lyase activity"/>
    <property type="evidence" value="ECO:0007669"/>
    <property type="project" value="UniProtKB-KW"/>
</dbReference>
<comment type="pathway">
    <text evidence="3">Cell wall biogenesis; peptidoglycan recycling.</text>
</comment>
<comment type="similarity">
    <text evidence="3">Belongs to the GCKR-like family. MurNAc-6-P etherase subfamily.</text>
</comment>